<comment type="caution">
    <text evidence="3">The sequence shown here is derived from an EMBL/GenBank/DDBJ whole genome shotgun (WGS) entry which is preliminary data.</text>
</comment>
<evidence type="ECO:0000256" key="1">
    <source>
        <dbReference type="ARBA" id="ARBA00023157"/>
    </source>
</evidence>
<dbReference type="EMBL" id="JANEYF010004667">
    <property type="protein sequence ID" value="KAJ8930429.1"/>
    <property type="molecule type" value="Genomic_DNA"/>
</dbReference>
<dbReference type="Gene3D" id="2.60.120.290">
    <property type="entry name" value="Spermadhesin, CUB domain"/>
    <property type="match status" value="1"/>
</dbReference>
<proteinExistence type="predicted"/>
<evidence type="ECO:0000313" key="3">
    <source>
        <dbReference type="EMBL" id="KAJ8930429.1"/>
    </source>
</evidence>
<evidence type="ECO:0000259" key="2">
    <source>
        <dbReference type="Pfam" id="PF00431"/>
    </source>
</evidence>
<evidence type="ECO:0000313" key="4">
    <source>
        <dbReference type="Proteomes" id="UP001162156"/>
    </source>
</evidence>
<keyword evidence="1" id="KW-1015">Disulfide bond</keyword>
<organism evidence="3 4">
    <name type="scientific">Rhamnusium bicolor</name>
    <dbReference type="NCBI Taxonomy" id="1586634"/>
    <lineage>
        <taxon>Eukaryota</taxon>
        <taxon>Metazoa</taxon>
        <taxon>Ecdysozoa</taxon>
        <taxon>Arthropoda</taxon>
        <taxon>Hexapoda</taxon>
        <taxon>Insecta</taxon>
        <taxon>Pterygota</taxon>
        <taxon>Neoptera</taxon>
        <taxon>Endopterygota</taxon>
        <taxon>Coleoptera</taxon>
        <taxon>Polyphaga</taxon>
        <taxon>Cucujiformia</taxon>
        <taxon>Chrysomeloidea</taxon>
        <taxon>Cerambycidae</taxon>
        <taxon>Lepturinae</taxon>
        <taxon>Rhagiini</taxon>
        <taxon>Rhamnusium</taxon>
    </lineage>
</organism>
<dbReference type="InterPro" id="IPR000859">
    <property type="entry name" value="CUB_dom"/>
</dbReference>
<dbReference type="AlphaFoldDB" id="A0AAV8WUJ7"/>
<name>A0AAV8WUJ7_9CUCU</name>
<accession>A0AAV8WUJ7</accession>
<sequence>MVLNGTGLAVVHLKQQKTQRYIVSPGYPIAYSSSLNCVYNITTNSEVLITRFDDFELENGNIL</sequence>
<feature type="domain" description="CUB" evidence="2">
    <location>
        <begin position="16"/>
        <end position="59"/>
    </location>
</feature>
<protein>
    <recommendedName>
        <fullName evidence="2">CUB domain-containing protein</fullName>
    </recommendedName>
</protein>
<dbReference type="Proteomes" id="UP001162156">
    <property type="component" value="Unassembled WGS sequence"/>
</dbReference>
<reference evidence="3" key="1">
    <citation type="journal article" date="2023" name="Insect Mol. Biol.">
        <title>Genome sequencing provides insights into the evolution of gene families encoding plant cell wall-degrading enzymes in longhorned beetles.</title>
        <authorList>
            <person name="Shin N.R."/>
            <person name="Okamura Y."/>
            <person name="Kirsch R."/>
            <person name="Pauchet Y."/>
        </authorList>
    </citation>
    <scope>NUCLEOTIDE SEQUENCE</scope>
    <source>
        <strain evidence="3">RBIC_L_NR</strain>
    </source>
</reference>
<dbReference type="InterPro" id="IPR035914">
    <property type="entry name" value="Sperma_CUB_dom_sf"/>
</dbReference>
<dbReference type="SUPFAM" id="SSF49854">
    <property type="entry name" value="Spermadhesin, CUB domain"/>
    <property type="match status" value="1"/>
</dbReference>
<dbReference type="Pfam" id="PF00431">
    <property type="entry name" value="CUB"/>
    <property type="match status" value="1"/>
</dbReference>
<keyword evidence="4" id="KW-1185">Reference proteome</keyword>
<gene>
    <name evidence="3" type="ORF">NQ314_016755</name>
</gene>